<feature type="disulfide bond" description="Redox-active" evidence="6">
    <location>
        <begin position="60"/>
        <end position="94"/>
    </location>
</feature>
<dbReference type="OrthoDB" id="9781543at2"/>
<dbReference type="InterPro" id="IPR050455">
    <property type="entry name" value="Tpx_Peroxidase_subfamily"/>
</dbReference>
<evidence type="ECO:0000256" key="2">
    <source>
        <dbReference type="ARBA" id="ARBA00022862"/>
    </source>
</evidence>
<dbReference type="HAMAP" id="MF_00269">
    <property type="entry name" value="Tpx"/>
    <property type="match status" value="1"/>
</dbReference>
<keyword evidence="5 6" id="KW-0676">Redox-active center</keyword>
<keyword evidence="4 6" id="KW-1015">Disulfide bond</keyword>
<name>A0A4Y8WXN8_9MICC</name>
<evidence type="ECO:0000313" key="8">
    <source>
        <dbReference type="Proteomes" id="UP000560081"/>
    </source>
</evidence>
<dbReference type="InterPro" id="IPR013740">
    <property type="entry name" value="Redoxin"/>
</dbReference>
<dbReference type="RefSeq" id="WP_135030673.1">
    <property type="nucleotide sequence ID" value="NZ_BMLA01000005.1"/>
</dbReference>
<dbReference type="Pfam" id="PF08534">
    <property type="entry name" value="Redoxin"/>
    <property type="match status" value="1"/>
</dbReference>
<sequence>MATTHFQSTPVRTVGELPAVGSAAPAFTLTGQDLGAVGLADLAGRTVVLNIFPSLDTGVCAQSVRRFNEEAAGLEGTSVLAVSADLPFAAARFCSAEGIDAVTPASVFRSDFGTDYGVELAEGPMAGLLARAVVVIDAEGRVVHTELEDEITAEPDYEAALAAARG</sequence>
<evidence type="ECO:0000256" key="1">
    <source>
        <dbReference type="ARBA" id="ARBA00022559"/>
    </source>
</evidence>
<comment type="miscellaneous">
    <text evidence="6">The active site is a conserved redox-active cysteine residue, the peroxidatic cysteine (C(P)), which makes the nucleophilic attack on the peroxide substrate. The peroxide oxidizes the C(P)-SH to cysteine sulfenic acid (C(P)-SOH), which then reacts with another cysteine residue, the resolving cysteine (C(R)), to form a disulfide bridge. The disulfide is subsequently reduced by an appropriate electron donor to complete the catalytic cycle. In this atypical 2-Cys peroxiredoxin, C(R) is present in the same subunit to form an intramolecular disulfide. The disulfide is subsequently reduced by thioredoxin.</text>
</comment>
<feature type="active site" description="Cysteine sulfenic acid (-SOH) intermediate" evidence="6">
    <location>
        <position position="60"/>
    </location>
</feature>
<evidence type="ECO:0000256" key="5">
    <source>
        <dbReference type="ARBA" id="ARBA00023284"/>
    </source>
</evidence>
<dbReference type="PANTHER" id="PTHR43110:SF1">
    <property type="entry name" value="THIOL PEROXIDASE"/>
    <property type="match status" value="1"/>
</dbReference>
<comment type="subunit">
    <text evidence="6">Homodimer.</text>
</comment>
<comment type="similarity">
    <text evidence="6">Belongs to the peroxiredoxin family. Tpx subfamily.</text>
</comment>
<evidence type="ECO:0000256" key="3">
    <source>
        <dbReference type="ARBA" id="ARBA00023002"/>
    </source>
</evidence>
<dbReference type="Gene3D" id="3.40.30.10">
    <property type="entry name" value="Glutaredoxin"/>
    <property type="match status" value="1"/>
</dbReference>
<dbReference type="GO" id="GO:0008379">
    <property type="term" value="F:thioredoxin peroxidase activity"/>
    <property type="evidence" value="ECO:0007669"/>
    <property type="project" value="UniProtKB-UniRule"/>
</dbReference>
<keyword evidence="3 6" id="KW-0560">Oxidoreductase</keyword>
<gene>
    <name evidence="6" type="primary">tpx</name>
    <name evidence="7" type="ORF">BJ976_000658</name>
</gene>
<comment type="function">
    <text evidence="6">Thiol-specific peroxidase that catalyzes the reduction of hydrogen peroxide and organic hydroperoxides to water and alcohols, respectively. Plays a role in cell protection against oxidative stress by detoxifying peroxides.</text>
</comment>
<proteinExistence type="inferred from homology"/>
<organism evidence="7 8">
    <name type="scientific">Micrococcus flavus</name>
    <dbReference type="NCBI Taxonomy" id="384602"/>
    <lineage>
        <taxon>Bacteria</taxon>
        <taxon>Bacillati</taxon>
        <taxon>Actinomycetota</taxon>
        <taxon>Actinomycetes</taxon>
        <taxon>Micrococcales</taxon>
        <taxon>Micrococcaceae</taxon>
        <taxon>Micrococcus</taxon>
    </lineage>
</organism>
<dbReference type="PROSITE" id="PS01265">
    <property type="entry name" value="TPX"/>
    <property type="match status" value="1"/>
</dbReference>
<keyword evidence="1 6" id="KW-0575">Peroxidase</keyword>
<dbReference type="EC" id="1.11.1.24" evidence="6"/>
<evidence type="ECO:0000256" key="4">
    <source>
        <dbReference type="ARBA" id="ARBA00023157"/>
    </source>
</evidence>
<dbReference type="Proteomes" id="UP000560081">
    <property type="component" value="Unassembled WGS sequence"/>
</dbReference>
<dbReference type="InterPro" id="IPR036249">
    <property type="entry name" value="Thioredoxin-like_sf"/>
</dbReference>
<evidence type="ECO:0000313" key="7">
    <source>
        <dbReference type="EMBL" id="MBB4882307.1"/>
    </source>
</evidence>
<dbReference type="InterPro" id="IPR013766">
    <property type="entry name" value="Thioredoxin_domain"/>
</dbReference>
<protein>
    <recommendedName>
        <fullName evidence="6">Thiol peroxidase</fullName>
        <shortName evidence="6">Tpx</shortName>
        <ecNumber evidence="6">1.11.1.24</ecNumber>
    </recommendedName>
    <alternativeName>
        <fullName evidence="6">Peroxiredoxin tpx</fullName>
        <shortName evidence="6">Prx</shortName>
    </alternativeName>
    <alternativeName>
        <fullName evidence="6">Thioredoxin peroxidase</fullName>
    </alternativeName>
    <alternativeName>
        <fullName evidence="6">Thioredoxin-dependent peroxiredoxin</fullName>
    </alternativeName>
</protein>
<keyword evidence="2 6" id="KW-0049">Antioxidant</keyword>
<dbReference type="AlphaFoldDB" id="A0A4Y8WXN8"/>
<reference evidence="7 8" key="1">
    <citation type="submission" date="2020-08" db="EMBL/GenBank/DDBJ databases">
        <title>Sequencing the genomes of 1000 actinobacteria strains.</title>
        <authorList>
            <person name="Klenk H.-P."/>
        </authorList>
    </citation>
    <scope>NUCLEOTIDE SEQUENCE [LARGE SCALE GENOMIC DNA]</scope>
    <source>
        <strain evidence="7 8">DSM 19079</strain>
    </source>
</reference>
<dbReference type="PANTHER" id="PTHR43110">
    <property type="entry name" value="THIOL PEROXIDASE"/>
    <property type="match status" value="1"/>
</dbReference>
<dbReference type="EMBL" id="JACHMC010000001">
    <property type="protein sequence ID" value="MBB4882307.1"/>
    <property type="molecule type" value="Genomic_DNA"/>
</dbReference>
<accession>A0A4Y8WXN8</accession>
<evidence type="ECO:0000256" key="6">
    <source>
        <dbReference type="HAMAP-Rule" id="MF_00269"/>
    </source>
</evidence>
<dbReference type="PROSITE" id="PS51352">
    <property type="entry name" value="THIOREDOXIN_2"/>
    <property type="match status" value="1"/>
</dbReference>
<dbReference type="InterPro" id="IPR002065">
    <property type="entry name" value="TPX"/>
</dbReference>
<dbReference type="SUPFAM" id="SSF52833">
    <property type="entry name" value="Thioredoxin-like"/>
    <property type="match status" value="1"/>
</dbReference>
<keyword evidence="8" id="KW-1185">Reference proteome</keyword>
<dbReference type="NCBIfam" id="NF001808">
    <property type="entry name" value="PRK00522.1"/>
    <property type="match status" value="1"/>
</dbReference>
<comment type="caution">
    <text evidence="7">The sequence shown here is derived from an EMBL/GenBank/DDBJ whole genome shotgun (WGS) entry which is preliminary data.</text>
</comment>
<dbReference type="CDD" id="cd03014">
    <property type="entry name" value="PRX_Atyp2cys"/>
    <property type="match status" value="1"/>
</dbReference>
<comment type="catalytic activity">
    <reaction evidence="6">
        <text>a hydroperoxide + [thioredoxin]-dithiol = an alcohol + [thioredoxin]-disulfide + H2O</text>
        <dbReference type="Rhea" id="RHEA:62620"/>
        <dbReference type="Rhea" id="RHEA-COMP:10698"/>
        <dbReference type="Rhea" id="RHEA-COMP:10700"/>
        <dbReference type="ChEBI" id="CHEBI:15377"/>
        <dbReference type="ChEBI" id="CHEBI:29950"/>
        <dbReference type="ChEBI" id="CHEBI:30879"/>
        <dbReference type="ChEBI" id="CHEBI:35924"/>
        <dbReference type="ChEBI" id="CHEBI:50058"/>
        <dbReference type="EC" id="1.11.1.24"/>
    </reaction>
</comment>
<dbReference type="InterPro" id="IPR018219">
    <property type="entry name" value="Tpx_CS"/>
</dbReference>